<dbReference type="Proteomes" id="UP000072363">
    <property type="component" value="Unassembled WGS sequence"/>
</dbReference>
<name>A0A139PTK1_STROR</name>
<keyword evidence="1" id="KW-0175">Coiled coil</keyword>
<accession>A0A139PTK1</accession>
<sequence length="131" mass="14922">MGSYYKQIAARFRRQAAEAQRAKSVVDGKISRLRKASSSLASEIQSIDNRARSLGQILPLDSSSFKGSRQQDFEGHFYNLGTNITNFRDSHNNNKTAIEDKIRSLETQSSELQSAIASYYRQARVYEYMED</sequence>
<gene>
    <name evidence="3" type="ORF">BBP19_08630</name>
    <name evidence="2" type="ORF">SORDD27_01830</name>
</gene>
<dbReference type="Proteomes" id="UP000183671">
    <property type="component" value="Unassembled WGS sequence"/>
</dbReference>
<dbReference type="Pfam" id="PF16888">
    <property type="entry name" value="YwqH-like"/>
    <property type="match status" value="1"/>
</dbReference>
<evidence type="ECO:0000313" key="5">
    <source>
        <dbReference type="Proteomes" id="UP000183671"/>
    </source>
</evidence>
<dbReference type="InterPro" id="IPR031681">
    <property type="entry name" value="YwqH-like"/>
</dbReference>
<organism evidence="2 4">
    <name type="scientific">Streptococcus oralis</name>
    <dbReference type="NCBI Taxonomy" id="1303"/>
    <lineage>
        <taxon>Bacteria</taxon>
        <taxon>Bacillati</taxon>
        <taxon>Bacillota</taxon>
        <taxon>Bacilli</taxon>
        <taxon>Lactobacillales</taxon>
        <taxon>Streptococcaceae</taxon>
        <taxon>Streptococcus</taxon>
    </lineage>
</organism>
<evidence type="ECO:0000313" key="2">
    <source>
        <dbReference type="EMBL" id="KXT93624.1"/>
    </source>
</evidence>
<reference evidence="3 5" key="2">
    <citation type="submission" date="2016-07" db="EMBL/GenBank/DDBJ databases">
        <title>A clinical isolate of carbapenem-resistant Streptococcus oralis with altered penicillin binding proteins.</title>
        <authorList>
            <person name="Kanji J.N."/>
            <person name="Bharat A."/>
            <person name="Naidu P."/>
            <person name="Martin I."/>
            <person name="Mulvey M.R."/>
            <person name="Panaro C.D."/>
        </authorList>
    </citation>
    <scope>NUCLEOTIDE SEQUENCE [LARGE SCALE GENOMIC DNA]</scope>
    <source>
        <strain evidence="3 5">SC15-3744</strain>
    </source>
</reference>
<feature type="coiled-coil region" evidence="1">
    <location>
        <begin position="88"/>
        <end position="115"/>
    </location>
</feature>
<dbReference type="AlphaFoldDB" id="A0A139PTK1"/>
<comment type="caution">
    <text evidence="2">The sequence shown here is derived from an EMBL/GenBank/DDBJ whole genome shotgun (WGS) entry which is preliminary data.</text>
</comment>
<dbReference type="PATRIC" id="fig|1303.82.peg.1949"/>
<dbReference type="RefSeq" id="WP_049506155.1">
    <property type="nucleotide sequence ID" value="NZ_CP019562.1"/>
</dbReference>
<evidence type="ECO:0000313" key="3">
    <source>
        <dbReference type="EMBL" id="OJG01706.1"/>
    </source>
</evidence>
<evidence type="ECO:0000256" key="1">
    <source>
        <dbReference type="SAM" id="Coils"/>
    </source>
</evidence>
<evidence type="ECO:0000313" key="4">
    <source>
        <dbReference type="Proteomes" id="UP000072363"/>
    </source>
</evidence>
<reference evidence="2 4" key="1">
    <citation type="submission" date="2016-01" db="EMBL/GenBank/DDBJ databases">
        <title>Highly variable Streptococcus oralis are common among viridans streptococci isolated from primates.</title>
        <authorList>
            <person name="Denapaite D."/>
            <person name="Rieger M."/>
            <person name="Koendgen S."/>
            <person name="Brueckner R."/>
            <person name="Ochigava I."/>
            <person name="Kappeler P."/>
            <person name="Maetz-Rensing K."/>
            <person name="Leendertz F."/>
            <person name="Hakenbeck R."/>
        </authorList>
    </citation>
    <scope>NUCLEOTIDE SEQUENCE [LARGE SCALE GENOMIC DNA]</scope>
    <source>
        <strain evidence="2 4">DD27</strain>
    </source>
</reference>
<proteinExistence type="predicted"/>
<dbReference type="EMBL" id="LQNZ01000147">
    <property type="protein sequence ID" value="KXT93624.1"/>
    <property type="molecule type" value="Genomic_DNA"/>
</dbReference>
<protein>
    <submittedName>
        <fullName evidence="3">DUF5082 domain-containing protein</fullName>
    </submittedName>
</protein>
<dbReference type="EMBL" id="MBDM01000011">
    <property type="protein sequence ID" value="OJG01706.1"/>
    <property type="molecule type" value="Genomic_DNA"/>
</dbReference>